<feature type="coiled-coil region" evidence="17">
    <location>
        <begin position="3324"/>
        <end position="3372"/>
    </location>
</feature>
<feature type="domain" description="Dynein heavy chain AAA lid" evidence="27">
    <location>
        <begin position="4090"/>
        <end position="4224"/>
    </location>
</feature>
<keyword evidence="6" id="KW-0547">Nucleotide-binding</keyword>
<evidence type="ECO:0000313" key="30">
    <source>
        <dbReference type="Proteomes" id="UP001515480"/>
    </source>
</evidence>
<gene>
    <name evidence="29" type="ORF">AB1Y20_014117</name>
</gene>
<feature type="domain" description="Dynein heavy chain ATP-binding dynein motor region" evidence="24">
    <location>
        <begin position="3470"/>
        <end position="3702"/>
    </location>
</feature>
<keyword evidence="10" id="KW-0969">Cilium</keyword>
<dbReference type="GO" id="GO:0045505">
    <property type="term" value="F:dynein intermediate chain binding"/>
    <property type="evidence" value="ECO:0007669"/>
    <property type="project" value="InterPro"/>
</dbReference>
<accession>A0AB34IIE7</accession>
<sequence>MVAAAHEPLPDPCYSWLEGWVVIKLGVKPEKFRKLVSNDEASRPIQNFIENPECTRLLVSLRDKAELVCAELPHAPIKAKTACFVKLERQALRGETVDALVMPMDLLPDSLLQLYRTCQETFLPMLVNPENQAGWPSVVAQEVLDHFQRLTAGVYVTMGQLHGKTLLPLPPIDNSSPDKAAREKDRVHAYETAVVTWTRQIKNVLKAEPDHILKTNLHPGPMYELDFWANKSTNLSSIEAQLEGDKMLKVLRVLELTKSTYYQSFTRLMNEVTTAAIEAESNITFLNTLKDDLEDMEAVAPSELVELIPLFRPFLHRCMLIWKHSQFYNTPARLVVLLREMCNLLMDKARTFIDGNEIFNLPPNESLGRLMTALKVCGTFKSIYYEYKAASETDVPKNAWRFQSNALFARLDAFLERCHDLKELCKTVLQFERLEKIEIGGNKGRTLSASVAQMHADFQRVLERMTAADYDVLNIEMKQFDDDFYTFRSEIKQLERRLASILNQGFDDCTTVFAAFKLMESFDGLLERDLLQSDLRRNESELIEGYAQDLRDVQQIFHQQKDISAAGRYLERKGPPLFHNFPPVAGSCFWVRGLKERIELPMVKLRQSMKQLLESDEAQDVVRGYNSLLATLGEFEKAQFTAWGATVEETSQSKLRQPLLTREEDVNSPRYHLLSVNFDPALVSLLREVKYFEILGIAVPASAAELNKSVELFRVLIGNLELIVGKYNQILLTLLDVERPLLAAHLRTIDSILEQGLHHLSWRSHGVDIFVKEAMTQVTQAHSKLMTLKENMAAVQAVLDGWARAPLMRRKTTQTYLLSDWEEAHKPHLSARYSEIAEGGKEIHKLMLASNRELKVSKGAPAWKSYVEYVNDVVTDGLARVVAGSLKFVCENIDPAEIAHQELVPLLEVQLELRPPAVQFSPPLLGGEGASKSSIMGVVEGWIKDFYWACHLVKRLDRPDGDFWAEVIEKEEVRYLVHKIHRFVRLNAEECNAFREPFLAHQSLWHSDLSVALSEFLETRGRRQLSPTLDESEARLAPRTVTRLPLNPNTARGRLLLEPSLAEFDKQIGHYKALQDSISAMPVTTTRGWLKLDAKPAKQALSTWVTKWMFAFTQHLQDNVVNALYEIETFMREVQEGLSLDRESVREDKLTEAMTHIQNVRESDNEIEEIFEPLRGAVAMLKRYGIMISDQAKDLLERCPFEWEDTRKLAAAARERLAPLQVQQAENVKKDANQFEVRITAYVAEFYAKAPFHSDEAADVYEELDRWNERTQQVEEEAAAFQRREKLFELNVHTFKEVSLCRASLLDLKTVWDHVHLVESIFSAWKLTTWANLNCEAWYLHAKQLQGHVKSIERTVRNVSKWGVFTTLMRTISDMLVTLPLVQDLHDEAMRERHWKKLMRACGRTFVLDAKFCLNDLVKLQLHRYADAVSEIVEQARQELKIDKQLDRIENTWANLMLEFVSFKSSGVGVLDEASLGPVFEALDENEVSLQTMMVNRFMGHFETKIASWRTRLSSVRATLDVWLEVQRSWCSLEAIFVLSEDIREQLPEDSKRFDVVDAEFKEQMAEASTTANPIDACLKEGRHDTLCRCHAALELCNRSLTDYLETKRKRFPRFYFISSADLVDILSKGKYPPSVQEHFSKFTDNIGAIEWEEDDGEHMGVAIGMFSGEGEHVPFSSTVRCEGPVEDWLMGLMEYCSETLKERLVECINTRVELPLEKWVLESCAQLAITSSQIWWTQEVNAAFALLEQGNATALKDYGQVIGNSLTTYATMVLGELSRGDRTKVKTMITIEVHMRDAVTRLVQEKVESASSFAWQSNLKYRWDEYVRDCFINICDAEFRYSYEYVGNCGRLVITALTDRCYITLTQALRLVLGGAPAGPAGTGKTETTKDLGRGLAIWVVVQNCSDQMTAKSMANTFSGLAQTGAWGCFDEFNRIPVEVLSVAAGQFGSVLDAVRSGKERFLFEEDEIWLKPTVGAFITMNPGYAGRTELPENLKALFRGCAMVVPDFENIIEIELSAEGFLDAKNLAHKFITLFMLSKELLSKQPHYDWGLRAIKGVLRIAGGMKRGEPEKQEVQVLMRALRDTNLPKFSVADVGVFLGLINDLFPRVASPKTIDPTLSEAVLQLLKNPSCPLQPDEGFISKTVALAEVLSVRHCVFVLGAAGSGKTQVWQTLAQAQTRLQFGGGRTLYGTINPKAVTSNDLYGYVHPVTKELNDGIIAKMMREFSKMTTQAPKWVVLDGDIDAEWIESMNTVMDDNKVLTLVSNERIPLTASMRLLFEISHMRNASPATASRGGVLYLNESDVGWWPYVQTWIDGSEFIAAIDPSHAGTNKLLLEQLFEQFVPECLEWQRGVKPAFVTPLKDFAMVETLCSILSGTLSASHVPPDTEKEAIKLTIEASFQVACIWAFGGALTADRATDYRRQFSEWWRAEFYKTPVKFLDGGLVFDQYFNLETHKMAHWRERVSSYTHIKELPVSAIVVPTMDTTRLTYFIDSLMRQHTPVMLVGNAGTAKTTIFNDKLRSLPDEMISFSMNFNSYSDSTSLQFMLEQPLEKKTGSIYGPPGTKRLVYFIDDFNMPLPDKYGTQSAIALLRQQIDYGGFYDLKKLSMRTIQNVQYMGAMNPTAGSFTIIDRMQRHFATFACLFPEAEVLNSIYLSIVQGHLSNFSHELVRMAETIVNATLGLHKDVVESFLPTAVRFHYQWNLRELSAVFGGIVLCTPEYYNRPMQLARLWLHEVYRVYGDRLTNENDCLRFDEITARYTKTFFEDLDQIELHSAPLIFSSFALAKSSDEKIYLNIDSYDKLKRILQTKLNEHNESNARMDLVLFEQAMEHVTRISRIIDSPRGNALLVGVGGSGKQSLTRLAAYIENFAIFQIKLTSVYSMIDFKADLVSLYYRAGLRGEQVVLLFTDQQIVHERMLVYFNDMLSSGSIPDLYTQEEKDNIINSIRPELKAAGIMDSIDNCWEYYIDKVRRNLHTVLCMSPVGSAFRIRCRKFPAITSCTVINWFHPWPAEALISVATRFLEGVEVPDEVRENVTHHMAFVHLSVNKACEKYLAQERRSVYTTPKSYLELIALYKKLLISKTANLGTLQRRLETGLIKLRSSAEQVVGMQIQLKEEQVVVEQKKSETDELLVQVGQESAIADEQAEVAAVEEEKVVAVQKDVSIFTSQCQADLAAAEPAIRKAEAALNGLDKTSLTELKSLTTPPKEVLSVTAAVMYMLAKKGTNLKKLDVSWTAAKKVMTDISVFLASLQKFDRDNFIPENKEMVRKITGPPENPDPSFNYDSMKSKSVAAAGLCDWVVNICCYHDIFLEVEPKRRKLAEAEAKLLDANRKLQVVRDKVAVLEERKQGLQEQLVSATEEKNRLLEQAAMTAKRLNLAERLVNGLKDENERWAMGVESLKEQKTLLVGDVMVAASFIAYIGPFSEQFRAMLLANTWLVDLSERNIPSSEGIDPLHLLTDEATIAGWQRQGLPADRLSLENGAIISNCTRYPLIIDPQLQGIRWLREREVSNGLLMTQLSRKNYLDTVHLAMSEGLPLLIENLGETVDAVLNPVIARAVMSKGRKIVIRLGDEEVDMHTLKDEQGNATDKVLFTLYLQTKLPNPHYIPELQAQLSLINFTVTEKGLEDQLLAVVVHKERADLEEQRSAIVQQQNEFTIRLKELEDDLLQRLANAEGDVLGNEELILSLENTKATVAEISRKKEAANATFDQVAEARETYRPIATRGSLIYFLLDQLHIIDHMYQYSLSAFNFIFDKSLVHAEPAEALAARCSSLLSSVTYTCFAYVMRGLFERHRLIFSLQLGCRILMEAGLLQQEEVDMLVRAPRIQSENPLSQWLSDSSWQSICALGSFEAFQNLRVDIEGAPKRWRDWCEHTQPENEPLPAEWKRLSPFERLLVIRAIRPDRMTLAVSLWVKEVLGPRFVEAVPFDLAAAFEDSSPETPIFFLLSPGVNVPQKSVRELGKRFDITDERFVAVSLGQGQEPVAEKALELMHATGGWVMLQNIELVASWLPKLEKKLEALCDGAHPRFRVFLSSLPQKVVPVQVLQSSIKLTNEPPSGLKANMLRAYNSFSESVWETCSKQGELKSIIFALCFFHSVVCERRKFGPIGWNLMYPFNPGDLTVCITVAYNYLEASPKVPWDDLRYIFGEIMYGGHITDAWDRRLCNTYLKSFLKEELLDSLQLFPKFDVPSSALSYKQYLEYIEEQLAAETPSAFGMHSNSEMNFMMRQADELFSAVAELQPRAANAASGMSLQERVKRLLDDIQDRLPGMLHTADIEHAMGDDRTPFGVVFLQECERMNMLLFEISRALLELDMGLKGDLSISEAMETLTEALYDDRVPRSWAARAWPSLQPLAAWLVNLRDRSRQLAEWAVDLVTPKVTWLSGLFNPQAFLTAVMQATARKNEWPLDKLVTVVEVTRRALEDVETATRDGAYIHGLFLEGARWDISAGVLDDAQVKQLYPPMPVILIKAVTQEKAAALYDVYQCPVYQTEMRGPTYVFDAGLRTKANPAKWTLAGVALIMDVSS</sequence>
<evidence type="ECO:0000259" key="28">
    <source>
        <dbReference type="Pfam" id="PF18199"/>
    </source>
</evidence>
<dbReference type="FunFam" id="1.20.920.30:FF:000003">
    <property type="entry name" value="Dynein axonemal heavy chain 17"/>
    <property type="match status" value="1"/>
</dbReference>
<dbReference type="InterPro" id="IPR027417">
    <property type="entry name" value="P-loop_NTPase"/>
</dbReference>
<dbReference type="Pfam" id="PF18199">
    <property type="entry name" value="Dynein_C"/>
    <property type="match status" value="1"/>
</dbReference>
<evidence type="ECO:0000256" key="13">
    <source>
        <dbReference type="ARBA" id="ARBA00023273"/>
    </source>
</evidence>
<evidence type="ECO:0000259" key="27">
    <source>
        <dbReference type="Pfam" id="PF18198"/>
    </source>
</evidence>
<dbReference type="GO" id="GO:0051959">
    <property type="term" value="F:dynein light intermediate chain binding"/>
    <property type="evidence" value="ECO:0007669"/>
    <property type="project" value="InterPro"/>
</dbReference>
<comment type="subcellular location">
    <subcellularLocation>
        <location evidence="1">Cytoplasm</location>
        <location evidence="1">Cytoskeleton</location>
        <location evidence="1">Cilium axoneme</location>
    </subcellularLocation>
</comment>
<evidence type="ECO:0000256" key="11">
    <source>
        <dbReference type="ARBA" id="ARBA00023175"/>
    </source>
</evidence>
<dbReference type="Gene3D" id="1.10.472.130">
    <property type="match status" value="1"/>
</dbReference>
<keyword evidence="30" id="KW-1185">Reference proteome</keyword>
<feature type="coiled-coil region" evidence="17">
    <location>
        <begin position="1257"/>
        <end position="1284"/>
    </location>
</feature>
<dbReference type="Pfam" id="PF12775">
    <property type="entry name" value="AAA_7"/>
    <property type="match status" value="1"/>
</dbReference>
<dbReference type="SUPFAM" id="SSF52540">
    <property type="entry name" value="P-loop containing nucleoside triphosphate hydrolases"/>
    <property type="match status" value="4"/>
</dbReference>
<dbReference type="Gene3D" id="1.20.920.20">
    <property type="match status" value="1"/>
</dbReference>
<feature type="coiled-coil region" evidence="17">
    <location>
        <begin position="3685"/>
        <end position="3712"/>
    </location>
</feature>
<dbReference type="Pfam" id="PF08385">
    <property type="entry name" value="DHC_N1"/>
    <property type="match status" value="1"/>
</dbReference>
<evidence type="ECO:0000259" key="25">
    <source>
        <dbReference type="Pfam" id="PF17852"/>
    </source>
</evidence>
<dbReference type="Gene3D" id="1.20.58.1120">
    <property type="match status" value="1"/>
</dbReference>
<dbReference type="GO" id="GO:0036156">
    <property type="term" value="C:inner dynein arm"/>
    <property type="evidence" value="ECO:0007669"/>
    <property type="project" value="UniProtKB-ARBA"/>
</dbReference>
<dbReference type="Gene3D" id="3.10.490.20">
    <property type="match status" value="1"/>
</dbReference>
<organism evidence="29 30">
    <name type="scientific">Prymnesium parvum</name>
    <name type="common">Toxic golden alga</name>
    <dbReference type="NCBI Taxonomy" id="97485"/>
    <lineage>
        <taxon>Eukaryota</taxon>
        <taxon>Haptista</taxon>
        <taxon>Haptophyta</taxon>
        <taxon>Prymnesiophyceae</taxon>
        <taxon>Prymnesiales</taxon>
        <taxon>Prymnesiaceae</taxon>
        <taxon>Prymnesium</taxon>
    </lineage>
</organism>
<dbReference type="FunFam" id="1.20.58.1120:FF:000001">
    <property type="entry name" value="dynein heavy chain 2, axonemal"/>
    <property type="match status" value="1"/>
</dbReference>
<feature type="domain" description="Dynein heavy chain coiled coil stalk" evidence="22">
    <location>
        <begin position="3096"/>
        <end position="3442"/>
    </location>
</feature>
<dbReference type="InterPro" id="IPR042219">
    <property type="entry name" value="AAA_lid_11_sf"/>
</dbReference>
<dbReference type="PANTHER" id="PTHR45703:SF8">
    <property type="entry name" value="DYNEINS HEAVY CHAIN"/>
    <property type="match status" value="1"/>
</dbReference>
<dbReference type="InterPro" id="IPR035706">
    <property type="entry name" value="AAA_9"/>
</dbReference>
<dbReference type="GO" id="GO:0008569">
    <property type="term" value="F:minus-end-directed microtubule motor activity"/>
    <property type="evidence" value="ECO:0007669"/>
    <property type="project" value="InterPro"/>
</dbReference>
<feature type="domain" description="Dynein heavy chain region D6 P-loop" evidence="18">
    <location>
        <begin position="3943"/>
        <end position="4057"/>
    </location>
</feature>
<dbReference type="Gene3D" id="1.10.287.2620">
    <property type="match status" value="1"/>
</dbReference>
<dbReference type="FunFam" id="1.10.8.720:FF:000002">
    <property type="entry name" value="Dynein heavy chain 9, axonemal"/>
    <property type="match status" value="1"/>
</dbReference>
<dbReference type="InterPro" id="IPR026983">
    <property type="entry name" value="DHC"/>
</dbReference>
<dbReference type="GO" id="GO:0005524">
    <property type="term" value="F:ATP binding"/>
    <property type="evidence" value="ECO:0007669"/>
    <property type="project" value="UniProtKB-KW"/>
</dbReference>
<keyword evidence="8" id="KW-0243">Dynein</keyword>
<evidence type="ECO:0000256" key="8">
    <source>
        <dbReference type="ARBA" id="ARBA00023017"/>
    </source>
</evidence>
<dbReference type="Gene3D" id="6.10.140.1060">
    <property type="match status" value="1"/>
</dbReference>
<protein>
    <recommendedName>
        <fullName evidence="16">Dynein-1, subspecies f</fullName>
    </recommendedName>
</protein>
<dbReference type="InterPro" id="IPR013602">
    <property type="entry name" value="Dynein_heavy_linker"/>
</dbReference>
<dbReference type="Gene3D" id="1.20.140.100">
    <property type="entry name" value="Dynein heavy chain, N-terminal domain 2"/>
    <property type="match status" value="1"/>
</dbReference>
<dbReference type="Pfam" id="PF17857">
    <property type="entry name" value="AAA_lid_1"/>
    <property type="match status" value="1"/>
</dbReference>
<feature type="domain" description="Dynein heavy chain C-terminal" evidence="28">
    <location>
        <begin position="4232"/>
        <end position="4526"/>
    </location>
</feature>
<dbReference type="Gene3D" id="1.10.8.720">
    <property type="entry name" value="Region D6 of dynein motor"/>
    <property type="match status" value="1"/>
</dbReference>
<dbReference type="Pfam" id="PF17852">
    <property type="entry name" value="Dynein_AAA_lid"/>
    <property type="match status" value="1"/>
</dbReference>
<comment type="subunit">
    <text evidence="15">The I1 inner arm complex (also known as the f dynein complex) is a two-headed isoform composed of two heavy chains (1-alpha and 1-beta), three intermediate chains and three light chains. I1 occupies a specific position proximal to the first radial spoke and repeats every 96 nm along the length of the axoneme.</text>
</comment>
<keyword evidence="3" id="KW-0963">Cytoplasm</keyword>
<dbReference type="Pfam" id="PF12781">
    <property type="entry name" value="AAA_9"/>
    <property type="match status" value="1"/>
</dbReference>
<evidence type="ECO:0000313" key="29">
    <source>
        <dbReference type="EMBL" id="KAL1498812.1"/>
    </source>
</evidence>
<dbReference type="FunFam" id="3.40.50.300:FF:002141">
    <property type="entry name" value="Dynein heavy chain"/>
    <property type="match status" value="1"/>
</dbReference>
<dbReference type="Gene3D" id="1.10.8.710">
    <property type="match status" value="1"/>
</dbReference>
<dbReference type="Pfam" id="PF03028">
    <property type="entry name" value="Dynein_heavy"/>
    <property type="match status" value="1"/>
</dbReference>
<evidence type="ECO:0000259" key="21">
    <source>
        <dbReference type="Pfam" id="PF12774"/>
    </source>
</evidence>
<dbReference type="InterPro" id="IPR024317">
    <property type="entry name" value="Dynein_heavy_chain_D4_dom"/>
</dbReference>
<keyword evidence="7" id="KW-0067">ATP-binding</keyword>
<dbReference type="Gene3D" id="1.20.920.30">
    <property type="match status" value="1"/>
</dbReference>
<comment type="caution">
    <text evidence="29">The sequence shown here is derived from an EMBL/GenBank/DDBJ whole genome shotgun (WGS) entry which is preliminary data.</text>
</comment>
<dbReference type="FunFam" id="3.40.50.300:FF:000049">
    <property type="entry name" value="Dynein, axonemal, heavy chain 5"/>
    <property type="match status" value="1"/>
</dbReference>
<feature type="domain" description="Dynein heavy chain 3 AAA+ lid" evidence="26">
    <location>
        <begin position="2680"/>
        <end position="2773"/>
    </location>
</feature>
<dbReference type="GO" id="GO:0036159">
    <property type="term" value="P:inner dynein arm assembly"/>
    <property type="evidence" value="ECO:0007669"/>
    <property type="project" value="UniProtKB-ARBA"/>
</dbReference>
<dbReference type="InterPro" id="IPR043160">
    <property type="entry name" value="Dynein_C_barrel"/>
</dbReference>
<dbReference type="FunFam" id="3.10.490.20:FF:000009">
    <property type="entry name" value="Dynein heavy chain 4"/>
    <property type="match status" value="1"/>
</dbReference>
<dbReference type="Pfam" id="PF12777">
    <property type="entry name" value="MT"/>
    <property type="match status" value="1"/>
</dbReference>
<dbReference type="FunFam" id="1.10.8.710:FF:000007">
    <property type="entry name" value="Putative dynein heavy chain"/>
    <property type="match status" value="1"/>
</dbReference>
<evidence type="ECO:0000256" key="4">
    <source>
        <dbReference type="ARBA" id="ARBA00022701"/>
    </source>
</evidence>
<evidence type="ECO:0000256" key="1">
    <source>
        <dbReference type="ARBA" id="ARBA00004430"/>
    </source>
</evidence>
<dbReference type="InterPro" id="IPR041466">
    <property type="entry name" value="Dynein_AAA5_ext"/>
</dbReference>
<evidence type="ECO:0000256" key="12">
    <source>
        <dbReference type="ARBA" id="ARBA00023212"/>
    </source>
</evidence>
<dbReference type="Pfam" id="PF08393">
    <property type="entry name" value="DHC_N2"/>
    <property type="match status" value="1"/>
</dbReference>
<evidence type="ECO:0000256" key="15">
    <source>
        <dbReference type="ARBA" id="ARBA00063032"/>
    </source>
</evidence>
<keyword evidence="9 17" id="KW-0175">Coiled coil</keyword>
<proteinExistence type="inferred from homology"/>
<dbReference type="Pfam" id="PF12774">
    <property type="entry name" value="AAA_6"/>
    <property type="match status" value="1"/>
</dbReference>
<evidence type="ECO:0000256" key="17">
    <source>
        <dbReference type="SAM" id="Coils"/>
    </source>
</evidence>
<comment type="function">
    <text evidence="14">Force generating protein of eukaryotic cilia and flagella. Produces force towards the minus ends of microtubules. Dynein has ATPase activity; the force-producing power stroke is thought to occur on release of ADP. Required for assembly of the I1 inner arm complex and its targeting to the appropriate axoneme location. Also required for phototaxis.</text>
</comment>
<evidence type="ECO:0000256" key="10">
    <source>
        <dbReference type="ARBA" id="ARBA00023069"/>
    </source>
</evidence>
<keyword evidence="4" id="KW-0493">Microtubule</keyword>
<keyword evidence="13" id="KW-0966">Cell projection</keyword>
<dbReference type="FunFam" id="1.20.920.20:FF:000001">
    <property type="entry name" value="dynein heavy chain 2, axonemal"/>
    <property type="match status" value="1"/>
</dbReference>
<dbReference type="InterPro" id="IPR042228">
    <property type="entry name" value="Dynein_linker_3"/>
</dbReference>
<evidence type="ECO:0000256" key="2">
    <source>
        <dbReference type="ARBA" id="ARBA00008887"/>
    </source>
</evidence>
<evidence type="ECO:0000256" key="9">
    <source>
        <dbReference type="ARBA" id="ARBA00023054"/>
    </source>
</evidence>
<dbReference type="PANTHER" id="PTHR45703">
    <property type="entry name" value="DYNEIN HEAVY CHAIN"/>
    <property type="match status" value="1"/>
</dbReference>
<dbReference type="Proteomes" id="UP001515480">
    <property type="component" value="Unassembled WGS sequence"/>
</dbReference>
<evidence type="ECO:0000259" key="24">
    <source>
        <dbReference type="Pfam" id="PF12781"/>
    </source>
</evidence>
<evidence type="ECO:0000259" key="26">
    <source>
        <dbReference type="Pfam" id="PF17857"/>
    </source>
</evidence>
<dbReference type="InterPro" id="IPR042222">
    <property type="entry name" value="Dynein_2_N"/>
</dbReference>
<dbReference type="Gene3D" id="1.10.8.1220">
    <property type="match status" value="1"/>
</dbReference>
<dbReference type="InterPro" id="IPR024743">
    <property type="entry name" value="Dynein_HC_stalk"/>
</dbReference>
<dbReference type="EMBL" id="JBGBPQ010000027">
    <property type="protein sequence ID" value="KAL1498812.1"/>
    <property type="molecule type" value="Genomic_DNA"/>
</dbReference>
<evidence type="ECO:0000259" key="19">
    <source>
        <dbReference type="Pfam" id="PF08385"/>
    </source>
</evidence>
<evidence type="ECO:0000259" key="22">
    <source>
        <dbReference type="Pfam" id="PF12777"/>
    </source>
</evidence>
<dbReference type="InterPro" id="IPR041589">
    <property type="entry name" value="DNAH3_AAA_lid_1"/>
</dbReference>
<dbReference type="FunFam" id="1.10.8.1220:FF:000001">
    <property type="entry name" value="Dynein axonemal heavy chain 5"/>
    <property type="match status" value="1"/>
</dbReference>
<evidence type="ECO:0000259" key="23">
    <source>
        <dbReference type="Pfam" id="PF12780"/>
    </source>
</evidence>
<dbReference type="InterPro" id="IPR035699">
    <property type="entry name" value="AAA_6"/>
</dbReference>
<dbReference type="Gene3D" id="3.40.50.300">
    <property type="entry name" value="P-loop containing nucleotide triphosphate hydrolases"/>
    <property type="match status" value="5"/>
</dbReference>
<dbReference type="Pfam" id="PF18198">
    <property type="entry name" value="AAA_lid_11"/>
    <property type="match status" value="1"/>
</dbReference>
<comment type="similarity">
    <text evidence="2">Belongs to the dynein heavy chain family.</text>
</comment>
<evidence type="ECO:0000256" key="7">
    <source>
        <dbReference type="ARBA" id="ARBA00022840"/>
    </source>
</evidence>
<feature type="domain" description="Dynein heavy chain tail" evidence="19">
    <location>
        <begin position="187"/>
        <end position="769"/>
    </location>
</feature>
<evidence type="ECO:0000256" key="3">
    <source>
        <dbReference type="ARBA" id="ARBA00022490"/>
    </source>
</evidence>
<dbReference type="Gene3D" id="1.20.1270.280">
    <property type="match status" value="1"/>
</dbReference>
<feature type="domain" description="Dynein heavy chain linker" evidence="20">
    <location>
        <begin position="1301"/>
        <end position="1708"/>
    </location>
</feature>
<evidence type="ECO:0000256" key="5">
    <source>
        <dbReference type="ARBA" id="ARBA00022737"/>
    </source>
</evidence>
<dbReference type="InterPro" id="IPR004273">
    <property type="entry name" value="Dynein_heavy_D6_P-loop"/>
</dbReference>
<keyword evidence="11" id="KW-0505">Motor protein</keyword>
<evidence type="ECO:0000256" key="6">
    <source>
        <dbReference type="ARBA" id="ARBA00022741"/>
    </source>
</evidence>
<dbReference type="GO" id="GO:0005874">
    <property type="term" value="C:microtubule"/>
    <property type="evidence" value="ECO:0007669"/>
    <property type="project" value="UniProtKB-KW"/>
</dbReference>
<dbReference type="FunFam" id="3.20.180.20:FF:000001">
    <property type="entry name" value="Dynein axonemal heavy chain 5"/>
    <property type="match status" value="1"/>
</dbReference>
<dbReference type="FunFam" id="1.20.140.100:FF:000001">
    <property type="entry name" value="dynein heavy chain 17, axonemal"/>
    <property type="match status" value="1"/>
</dbReference>
<dbReference type="Pfam" id="PF12780">
    <property type="entry name" value="AAA_8"/>
    <property type="match status" value="1"/>
</dbReference>
<evidence type="ECO:0000256" key="14">
    <source>
        <dbReference type="ARBA" id="ARBA00054075"/>
    </source>
</evidence>
<feature type="domain" description="Dynein heavy chain AAA module D4" evidence="23">
    <location>
        <begin position="2824"/>
        <end position="3082"/>
    </location>
</feature>
<dbReference type="Gene3D" id="3.20.180.20">
    <property type="entry name" value="Dynein heavy chain, N-terminal domain 2"/>
    <property type="match status" value="1"/>
</dbReference>
<evidence type="ECO:0000256" key="16">
    <source>
        <dbReference type="ARBA" id="ARBA00077719"/>
    </source>
</evidence>
<dbReference type="InterPro" id="IPR041658">
    <property type="entry name" value="AAA_lid_11"/>
</dbReference>
<name>A0AB34IIE7_PRYPA</name>
<dbReference type="InterPro" id="IPR043157">
    <property type="entry name" value="Dynein_AAA1S"/>
</dbReference>
<dbReference type="GO" id="GO:0060294">
    <property type="term" value="P:cilium movement involved in cell motility"/>
    <property type="evidence" value="ECO:0007669"/>
    <property type="project" value="UniProtKB-ARBA"/>
</dbReference>
<dbReference type="GO" id="GO:0008017">
    <property type="term" value="F:microtubule binding"/>
    <property type="evidence" value="ECO:0007669"/>
    <property type="project" value="UniProtKB-ARBA"/>
</dbReference>
<feature type="domain" description="Dynein heavy chain AAA 5 extension" evidence="25">
    <location>
        <begin position="2338"/>
        <end position="2465"/>
    </location>
</feature>
<dbReference type="FunFam" id="3.40.50.300:FF:000063">
    <property type="entry name" value="dynein heavy chain 6, axonemal"/>
    <property type="match status" value="1"/>
</dbReference>
<dbReference type="InterPro" id="IPR041228">
    <property type="entry name" value="Dynein_C"/>
</dbReference>
<evidence type="ECO:0000259" key="20">
    <source>
        <dbReference type="Pfam" id="PF08393"/>
    </source>
</evidence>
<dbReference type="FunFam" id="3.40.50.300:FF:000153">
    <property type="entry name" value="Dynein axonemal heavy chain 1"/>
    <property type="match status" value="1"/>
</dbReference>
<dbReference type="InterPro" id="IPR013594">
    <property type="entry name" value="Dynein_heavy_tail"/>
</dbReference>
<feature type="domain" description="Dynein heavy chain hydrolytic ATP-binding dynein motor region" evidence="21">
    <location>
        <begin position="1842"/>
        <end position="2170"/>
    </location>
</feature>
<keyword evidence="5" id="KW-0677">Repeat</keyword>
<evidence type="ECO:0000259" key="18">
    <source>
        <dbReference type="Pfam" id="PF03028"/>
    </source>
</evidence>
<dbReference type="FunFam" id="1.10.287.2620:FF:000002">
    <property type="entry name" value="Dynein heavy chain 2, axonemal"/>
    <property type="match status" value="1"/>
</dbReference>
<reference evidence="29 30" key="1">
    <citation type="journal article" date="2024" name="Science">
        <title>Giant polyketide synthase enzymes in the biosynthesis of giant marine polyether toxins.</title>
        <authorList>
            <person name="Fallon T.R."/>
            <person name="Shende V.V."/>
            <person name="Wierzbicki I.H."/>
            <person name="Pendleton A.L."/>
            <person name="Watervoot N.F."/>
            <person name="Auber R.P."/>
            <person name="Gonzalez D.J."/>
            <person name="Wisecaver J.H."/>
            <person name="Moore B.S."/>
        </authorList>
    </citation>
    <scope>NUCLEOTIDE SEQUENCE [LARGE SCALE GENOMIC DNA]</scope>
    <source>
        <strain evidence="29 30">12B1</strain>
    </source>
</reference>
<keyword evidence="12" id="KW-0206">Cytoskeleton</keyword>